<sequence length="143" mass="16327">MPVNRQVATATFIYNNRSSRVLPENKSPNDIGLEEGDYGKIGRLRKQAHYRVLNRLGPPPEPTFKPGDVVLLLKTAFNRLGNKSSDEQVYRRYWIVSKIKRTDVLPRYKLIDGVTGAELRGSHPQSAIKLVSRLKNTKFNSYE</sequence>
<dbReference type="Proteomes" id="UP000887566">
    <property type="component" value="Unplaced"/>
</dbReference>
<dbReference type="AlphaFoldDB" id="A0A914XR89"/>
<organism evidence="1 2">
    <name type="scientific">Plectus sambesii</name>
    <dbReference type="NCBI Taxonomy" id="2011161"/>
    <lineage>
        <taxon>Eukaryota</taxon>
        <taxon>Metazoa</taxon>
        <taxon>Ecdysozoa</taxon>
        <taxon>Nematoda</taxon>
        <taxon>Chromadorea</taxon>
        <taxon>Plectida</taxon>
        <taxon>Plectina</taxon>
        <taxon>Plectoidea</taxon>
        <taxon>Plectidae</taxon>
        <taxon>Plectus</taxon>
    </lineage>
</organism>
<name>A0A914XR89_9BILA</name>
<protein>
    <submittedName>
        <fullName evidence="2">Uncharacterized protein</fullName>
    </submittedName>
</protein>
<proteinExistence type="predicted"/>
<keyword evidence="1" id="KW-1185">Reference proteome</keyword>
<accession>A0A914XR89</accession>
<evidence type="ECO:0000313" key="1">
    <source>
        <dbReference type="Proteomes" id="UP000887566"/>
    </source>
</evidence>
<reference evidence="2" key="1">
    <citation type="submission" date="2022-11" db="UniProtKB">
        <authorList>
            <consortium name="WormBaseParasite"/>
        </authorList>
    </citation>
    <scope>IDENTIFICATION</scope>
</reference>
<evidence type="ECO:0000313" key="2">
    <source>
        <dbReference type="WBParaSite" id="PSAMB.scaffold9165size5279.g32233.t1"/>
    </source>
</evidence>
<dbReference type="WBParaSite" id="PSAMB.scaffold9165size5279.g32233.t1">
    <property type="protein sequence ID" value="PSAMB.scaffold9165size5279.g32233.t1"/>
    <property type="gene ID" value="PSAMB.scaffold9165size5279.g32233"/>
</dbReference>